<feature type="chain" id="PRO_5047022879" evidence="1">
    <location>
        <begin position="26"/>
        <end position="229"/>
    </location>
</feature>
<comment type="caution">
    <text evidence="2">The sequence shown here is derived from an EMBL/GenBank/DDBJ whole genome shotgun (WGS) entry which is preliminary data.</text>
</comment>
<evidence type="ECO:0000313" key="2">
    <source>
        <dbReference type="EMBL" id="MDV3455735.1"/>
    </source>
</evidence>
<dbReference type="RefSeq" id="WP_317224947.1">
    <property type="nucleotide sequence ID" value="NZ_JAWJEJ010000001.1"/>
</dbReference>
<gene>
    <name evidence="2" type="ORF">RZN05_01970</name>
</gene>
<dbReference type="EMBL" id="JAWJEJ010000001">
    <property type="protein sequence ID" value="MDV3455735.1"/>
    <property type="molecule type" value="Genomic_DNA"/>
</dbReference>
<dbReference type="Proteomes" id="UP001273531">
    <property type="component" value="Unassembled WGS sequence"/>
</dbReference>
<accession>A0ABU3Y2Z6</accession>
<protein>
    <submittedName>
        <fullName evidence="2">Uncharacterized protein</fullName>
    </submittedName>
</protein>
<feature type="signal peptide" evidence="1">
    <location>
        <begin position="1"/>
        <end position="25"/>
    </location>
</feature>
<keyword evidence="1" id="KW-0732">Signal</keyword>
<organism evidence="2 3">
    <name type="scientific">Sphingomonas agrestis</name>
    <dbReference type="NCBI Taxonomy" id="3080540"/>
    <lineage>
        <taxon>Bacteria</taxon>
        <taxon>Pseudomonadati</taxon>
        <taxon>Pseudomonadota</taxon>
        <taxon>Alphaproteobacteria</taxon>
        <taxon>Sphingomonadales</taxon>
        <taxon>Sphingomonadaceae</taxon>
        <taxon>Sphingomonas</taxon>
    </lineage>
</organism>
<name>A0ABU3Y2Z6_9SPHN</name>
<keyword evidence="3" id="KW-1185">Reference proteome</keyword>
<evidence type="ECO:0000313" key="3">
    <source>
        <dbReference type="Proteomes" id="UP001273531"/>
    </source>
</evidence>
<sequence>MRIDYPLAGLAIVAAMLATTGPAAAQRGAVRGTIKAMPLRAAAASEVARGQAVRPGVPLRITKALPDGRPVNLSISINALPSPNLRIVGASYLSGERMLIVNIENKGTVTSEEATLLGKVLWGADVDKDKLLNNAVGGKTQDEILKSVIDDAFEKMALAINVYTAAVKPLAPGSNAIVSIELPDVTEEVAFCGFKGKKAATDCVDPATQSVFCVTLVPGKASMFSGLGK</sequence>
<evidence type="ECO:0000256" key="1">
    <source>
        <dbReference type="SAM" id="SignalP"/>
    </source>
</evidence>
<proteinExistence type="predicted"/>
<reference evidence="2 3" key="1">
    <citation type="submission" date="2023-10" db="EMBL/GenBank/DDBJ databases">
        <title>Sphingomonas sp. HF-S4 16S ribosomal RNA gene Genome sequencing and assembly.</title>
        <authorList>
            <person name="Lee H."/>
        </authorList>
    </citation>
    <scope>NUCLEOTIDE SEQUENCE [LARGE SCALE GENOMIC DNA]</scope>
    <source>
        <strain evidence="2 3">HF-S4</strain>
    </source>
</reference>